<dbReference type="AlphaFoldDB" id="A0AAP0P239"/>
<protein>
    <submittedName>
        <fullName evidence="1">Uncharacterized protein</fullName>
    </submittedName>
</protein>
<sequence length="62" mass="7214">MVGDLQRPINMGEMLQRRWATCALSPIKFVLSYRASESSSHLFTRCSFAKCFWDHFITELLS</sequence>
<evidence type="ECO:0000313" key="1">
    <source>
        <dbReference type="EMBL" id="KAK9125920.1"/>
    </source>
</evidence>
<comment type="caution">
    <text evidence="1">The sequence shown here is derived from an EMBL/GenBank/DDBJ whole genome shotgun (WGS) entry which is preliminary data.</text>
</comment>
<dbReference type="Proteomes" id="UP001419268">
    <property type="component" value="Unassembled WGS sequence"/>
</dbReference>
<keyword evidence="2" id="KW-1185">Reference proteome</keyword>
<dbReference type="EMBL" id="JBBNAG010000006">
    <property type="protein sequence ID" value="KAK9125920.1"/>
    <property type="molecule type" value="Genomic_DNA"/>
</dbReference>
<organism evidence="1 2">
    <name type="scientific">Stephania cephalantha</name>
    <dbReference type="NCBI Taxonomy" id="152367"/>
    <lineage>
        <taxon>Eukaryota</taxon>
        <taxon>Viridiplantae</taxon>
        <taxon>Streptophyta</taxon>
        <taxon>Embryophyta</taxon>
        <taxon>Tracheophyta</taxon>
        <taxon>Spermatophyta</taxon>
        <taxon>Magnoliopsida</taxon>
        <taxon>Ranunculales</taxon>
        <taxon>Menispermaceae</taxon>
        <taxon>Menispermoideae</taxon>
        <taxon>Cissampelideae</taxon>
        <taxon>Stephania</taxon>
    </lineage>
</organism>
<accession>A0AAP0P239</accession>
<name>A0AAP0P239_9MAGN</name>
<reference evidence="1 2" key="1">
    <citation type="submission" date="2024-01" db="EMBL/GenBank/DDBJ databases">
        <title>Genome assemblies of Stephania.</title>
        <authorList>
            <person name="Yang L."/>
        </authorList>
    </citation>
    <scope>NUCLEOTIDE SEQUENCE [LARGE SCALE GENOMIC DNA]</scope>
    <source>
        <strain evidence="1">JXDWG</strain>
        <tissue evidence="1">Leaf</tissue>
    </source>
</reference>
<evidence type="ECO:0000313" key="2">
    <source>
        <dbReference type="Proteomes" id="UP001419268"/>
    </source>
</evidence>
<proteinExistence type="predicted"/>
<gene>
    <name evidence="1" type="ORF">Scep_014766</name>
</gene>